<accession>A0A7Z7MVR4</accession>
<dbReference type="Proteomes" id="UP000242886">
    <property type="component" value="Chromosome SDENCHOL"/>
</dbReference>
<reference evidence="1" key="1">
    <citation type="submission" date="2017-03" db="EMBL/GenBank/DDBJ databases">
        <authorList>
            <consortium name="AG Boll"/>
        </authorList>
    </citation>
    <scope>NUCLEOTIDE SEQUENCE [LARGE SCALE GENOMIC DNA]</scope>
    <source>
        <strain evidence="1">Chol</strain>
    </source>
</reference>
<keyword evidence="2" id="KW-1185">Reference proteome</keyword>
<protein>
    <submittedName>
        <fullName evidence="1">Uncharacterized protein</fullName>
    </submittedName>
</protein>
<organism evidence="1 2">
    <name type="scientific">Sterolibacterium denitrificans</name>
    <dbReference type="NCBI Taxonomy" id="157592"/>
    <lineage>
        <taxon>Bacteria</taxon>
        <taxon>Pseudomonadati</taxon>
        <taxon>Pseudomonadota</taxon>
        <taxon>Betaproteobacteria</taxon>
        <taxon>Nitrosomonadales</taxon>
        <taxon>Sterolibacteriaceae</taxon>
        <taxon>Sterolibacterium</taxon>
    </lineage>
</organism>
<evidence type="ECO:0000313" key="1">
    <source>
        <dbReference type="EMBL" id="SMB28637.1"/>
    </source>
</evidence>
<sequence length="56" mass="6494">MQQNRIPSADIVPFHPTPDITHSDIHHYRSHRILLECAAHPERWMSGLSRTPGKRV</sequence>
<dbReference type="EMBL" id="LT837803">
    <property type="protein sequence ID" value="SMB28637.1"/>
    <property type="molecule type" value="Genomic_DNA"/>
</dbReference>
<dbReference type="AlphaFoldDB" id="A0A7Z7MVR4"/>
<name>A0A7Z7MVR4_9PROT</name>
<evidence type="ECO:0000313" key="2">
    <source>
        <dbReference type="Proteomes" id="UP000242886"/>
    </source>
</evidence>
<proteinExistence type="predicted"/>
<gene>
    <name evidence="1" type="ORF">SDENCHOL_20672</name>
</gene>